<feature type="compositionally biased region" description="Pro residues" evidence="1">
    <location>
        <begin position="114"/>
        <end position="128"/>
    </location>
</feature>
<feature type="region of interest" description="Disordered" evidence="1">
    <location>
        <begin position="94"/>
        <end position="181"/>
    </location>
</feature>
<proteinExistence type="predicted"/>
<feature type="compositionally biased region" description="Basic and acidic residues" evidence="1">
    <location>
        <begin position="101"/>
        <end position="110"/>
    </location>
</feature>
<feature type="compositionally biased region" description="Basic and acidic residues" evidence="1">
    <location>
        <begin position="673"/>
        <end position="687"/>
    </location>
</feature>
<feature type="domain" description="Phospholipase A2-like" evidence="2">
    <location>
        <begin position="4"/>
        <end position="60"/>
    </location>
</feature>
<feature type="compositionally biased region" description="Low complexity" evidence="1">
    <location>
        <begin position="141"/>
        <end position="177"/>
    </location>
</feature>
<dbReference type="InterPro" id="IPR013607">
    <property type="entry name" value="Phospholipase_A2-like"/>
</dbReference>
<dbReference type="Pfam" id="PF08398">
    <property type="entry name" value="Phospholip_A2_4"/>
    <property type="match status" value="1"/>
</dbReference>
<protein>
    <submittedName>
        <fullName evidence="3">Putative vp</fullName>
    </submittedName>
</protein>
<evidence type="ECO:0000259" key="2">
    <source>
        <dbReference type="Pfam" id="PF08398"/>
    </source>
</evidence>
<evidence type="ECO:0000256" key="1">
    <source>
        <dbReference type="SAM" id="MobiDB-lite"/>
    </source>
</evidence>
<sequence length="687" mass="76854">MPEFTLIGYKYLGPGNSLDKGEPINKADSIAREHDIAYDRAKTKEDIYKADREAIIQFKDDFLKNPHLGNIAGFAGLGAKHIVERSLNKVIYPKLSGAQPPEKKPRHESVSDIPLPPDLDPAQIPLPPSNEMDTNNINDVDMSSIDDAASSSGNSSTAGSSGAARVIGGSMSSSSAGGLRGTALLPRGIRQEGMRSIRKFRKQYLLRLQNEVVEISHKHEPVFSTNNNEAQATGNLNSSNYGSFGIIRYPYHDLPVHMLGFYLTKQEINSLRYYSEARVVNCQVDVYNKTGVLNFETGASVSTIGNNNVGIYLIELSKDIGRKRTGKLPDQAILLDEVFWGEKLYEVKKSDNEFTKTDVAKLGSRYVRRTLNNKFEYWTPMNQAMDKVPNNTYMSFSQNGWNLPGIVPYFNVNPFIEKRVNASMTEGLFTTWSYKPTDGLVAGYFDTGPLSLYNDKMKFNQHMVMPLQSSPFTRNIVGNNSMTPVLGLNNCGGTNDQQVTEIPKIVTQRPFKTLNERNMLIERSLMSGKTVPPLIIGIEPLVSELPTNTGNTWSPVRCFVDLYVDVELEMEVKYGYDYIDPAMPSIPPNYKFPQMSLCSGNWSYSYAQDPNKTDIIDGNIPSNTLNIEYQNNIPIFPKKVHPLMDTPPPNKVLEETKEYVKPVTRSQTASKSEGPKRVLFDNKINKN</sequence>
<name>A0A1L8E5T0_HAEIR</name>
<accession>A0A1L8E5T0</accession>
<dbReference type="GO" id="GO:0005198">
    <property type="term" value="F:structural molecule activity"/>
    <property type="evidence" value="ECO:0007669"/>
    <property type="project" value="InterPro"/>
</dbReference>
<organism evidence="3">
    <name type="scientific">Haematobia irritans</name>
    <name type="common">Horn fly</name>
    <name type="synonym">Conops irritans</name>
    <dbReference type="NCBI Taxonomy" id="7368"/>
    <lineage>
        <taxon>Eukaryota</taxon>
        <taxon>Metazoa</taxon>
        <taxon>Ecdysozoa</taxon>
        <taxon>Arthropoda</taxon>
        <taxon>Hexapoda</taxon>
        <taxon>Insecta</taxon>
        <taxon>Pterygota</taxon>
        <taxon>Neoptera</taxon>
        <taxon>Endopterygota</taxon>
        <taxon>Diptera</taxon>
        <taxon>Brachycera</taxon>
        <taxon>Muscomorpha</taxon>
        <taxon>Muscoidea</taxon>
        <taxon>Muscidae</taxon>
        <taxon>Haematobia</taxon>
    </lineage>
</organism>
<reference evidence="3" key="1">
    <citation type="submission" date="2017-01" db="EMBL/GenBank/DDBJ databases">
        <title>An insight into the sialome and mialome of the horn fly, Haematobia irritans.</title>
        <authorList>
            <person name="Breijo M."/>
            <person name="Boiani M."/>
            <person name="Ures X."/>
            <person name="Rocha S."/>
            <person name="Sequeira M."/>
            <person name="Ribeiro J.M."/>
        </authorList>
    </citation>
    <scope>NUCLEOTIDE SEQUENCE</scope>
</reference>
<dbReference type="AlphaFoldDB" id="A0A1L8E5T0"/>
<feature type="region of interest" description="Disordered" evidence="1">
    <location>
        <begin position="660"/>
        <end position="687"/>
    </location>
</feature>
<evidence type="ECO:0000313" key="3">
    <source>
        <dbReference type="EMBL" id="JAV14100.1"/>
    </source>
</evidence>
<dbReference type="EMBL" id="GFDG01004699">
    <property type="protein sequence ID" value="JAV14100.1"/>
    <property type="molecule type" value="Transcribed_RNA"/>
</dbReference>